<evidence type="ECO:0000256" key="7">
    <source>
        <dbReference type="ARBA" id="ARBA00022989"/>
    </source>
</evidence>
<dbReference type="PANTHER" id="PTHR28286">
    <property type="match status" value="1"/>
</dbReference>
<organism evidence="12">
    <name type="scientific">freshwater metagenome</name>
    <dbReference type="NCBI Taxonomy" id="449393"/>
    <lineage>
        <taxon>unclassified sequences</taxon>
        <taxon>metagenomes</taxon>
        <taxon>ecological metagenomes</taxon>
    </lineage>
</organism>
<gene>
    <name evidence="12" type="ORF">UFOPK1495_01391</name>
</gene>
<keyword evidence="6" id="KW-0681">Retinal protein</keyword>
<dbReference type="SMART" id="SM01021">
    <property type="entry name" value="Bac_rhodopsin"/>
    <property type="match status" value="1"/>
</dbReference>
<sequence length="147" mass="15606">MAAAMRQPFGEASSAHDLAAAIAMIALGYPGEVSTNDSTKWIFWVLAMIPFVYILVTVAGEMKAASTRESAGVAKGIRLAAILLLVAWLVYPIAYLFPILFGESSDMAVTVRQVGYSVADLLAKPVYGLAILAVAKLRTAEEEPSKG</sequence>
<comment type="similarity">
    <text evidence="2">Belongs to the archaeal/bacterial/fungal opsin family.</text>
</comment>
<dbReference type="GO" id="GO:0007602">
    <property type="term" value="P:phototransduction"/>
    <property type="evidence" value="ECO:0007669"/>
    <property type="project" value="UniProtKB-KW"/>
</dbReference>
<dbReference type="SUPFAM" id="SSF81321">
    <property type="entry name" value="Family A G protein-coupled receptor-like"/>
    <property type="match status" value="1"/>
</dbReference>
<keyword evidence="8" id="KW-0157">Chromophore</keyword>
<keyword evidence="3" id="KW-0600">Photoreceptor protein</keyword>
<dbReference type="AlphaFoldDB" id="A0A6J6D7F1"/>
<accession>A0A6J6D7F1</accession>
<proteinExistence type="inferred from homology"/>
<reference evidence="12" key="1">
    <citation type="submission" date="2020-05" db="EMBL/GenBank/DDBJ databases">
        <authorList>
            <person name="Chiriac C."/>
            <person name="Salcher M."/>
            <person name="Ghai R."/>
            <person name="Kavagutti S V."/>
        </authorList>
    </citation>
    <scope>NUCLEOTIDE SEQUENCE</scope>
</reference>
<dbReference type="PRINTS" id="PR00251">
    <property type="entry name" value="BACTRLOPSIN"/>
</dbReference>
<evidence type="ECO:0000256" key="2">
    <source>
        <dbReference type="ARBA" id="ARBA00008130"/>
    </source>
</evidence>
<feature type="transmembrane region" description="Helical" evidence="11">
    <location>
        <begin position="41"/>
        <end position="59"/>
    </location>
</feature>
<feature type="transmembrane region" description="Helical" evidence="11">
    <location>
        <begin position="12"/>
        <end position="29"/>
    </location>
</feature>
<keyword evidence="5 11" id="KW-0812">Transmembrane</keyword>
<dbReference type="GO" id="GO:0009881">
    <property type="term" value="F:photoreceptor activity"/>
    <property type="evidence" value="ECO:0007669"/>
    <property type="project" value="UniProtKB-KW"/>
</dbReference>
<comment type="subcellular location">
    <subcellularLocation>
        <location evidence="1">Membrane</location>
        <topology evidence="1">Multi-pass membrane protein</topology>
    </subcellularLocation>
</comment>
<evidence type="ECO:0000256" key="9">
    <source>
        <dbReference type="ARBA" id="ARBA00023136"/>
    </source>
</evidence>
<feature type="transmembrane region" description="Helical" evidence="11">
    <location>
        <begin position="79"/>
        <end position="101"/>
    </location>
</feature>
<evidence type="ECO:0000256" key="4">
    <source>
        <dbReference type="ARBA" id="ARBA00022606"/>
    </source>
</evidence>
<evidence type="ECO:0000256" key="3">
    <source>
        <dbReference type="ARBA" id="ARBA00022543"/>
    </source>
</evidence>
<evidence type="ECO:0000256" key="5">
    <source>
        <dbReference type="ARBA" id="ARBA00022692"/>
    </source>
</evidence>
<dbReference type="Gene3D" id="1.20.1070.10">
    <property type="entry name" value="Rhodopsin 7-helix transmembrane proteins"/>
    <property type="match status" value="1"/>
</dbReference>
<dbReference type="GO" id="GO:0016020">
    <property type="term" value="C:membrane"/>
    <property type="evidence" value="ECO:0007669"/>
    <property type="project" value="UniProtKB-SubCell"/>
</dbReference>
<name>A0A6J6D7F1_9ZZZZ</name>
<dbReference type="Pfam" id="PF01036">
    <property type="entry name" value="Bac_rhodopsin"/>
    <property type="match status" value="1"/>
</dbReference>
<evidence type="ECO:0000256" key="6">
    <source>
        <dbReference type="ARBA" id="ARBA00022925"/>
    </source>
</evidence>
<keyword evidence="9 11" id="KW-0472">Membrane</keyword>
<keyword evidence="4" id="KW-0716">Sensory transduction</keyword>
<dbReference type="EMBL" id="CAEZSU010000165">
    <property type="protein sequence ID" value="CAB4559236.1"/>
    <property type="molecule type" value="Genomic_DNA"/>
</dbReference>
<dbReference type="PANTHER" id="PTHR28286:SF2">
    <property type="entry name" value="BACTERIORHODOPSIN _OPSIN, NOPA (EUROFUNG)"/>
    <property type="match status" value="1"/>
</dbReference>
<keyword evidence="7 11" id="KW-1133">Transmembrane helix</keyword>
<keyword evidence="10" id="KW-0675">Receptor</keyword>
<evidence type="ECO:0000256" key="11">
    <source>
        <dbReference type="SAM" id="Phobius"/>
    </source>
</evidence>
<evidence type="ECO:0000256" key="8">
    <source>
        <dbReference type="ARBA" id="ARBA00022991"/>
    </source>
</evidence>
<evidence type="ECO:0000256" key="1">
    <source>
        <dbReference type="ARBA" id="ARBA00004141"/>
    </source>
</evidence>
<dbReference type="InterPro" id="IPR001425">
    <property type="entry name" value="Arc/bac/fun_rhodopsins"/>
</dbReference>
<protein>
    <submittedName>
        <fullName evidence="12">Unannotated protein</fullName>
    </submittedName>
</protein>
<evidence type="ECO:0000256" key="10">
    <source>
        <dbReference type="ARBA" id="ARBA00023170"/>
    </source>
</evidence>
<evidence type="ECO:0000313" key="12">
    <source>
        <dbReference type="EMBL" id="CAB4559236.1"/>
    </source>
</evidence>